<name>A0A840PM09_9ACTN</name>
<organism evidence="3 4">
    <name type="scientific">Thermocatellispora tengchongensis</name>
    <dbReference type="NCBI Taxonomy" id="1073253"/>
    <lineage>
        <taxon>Bacteria</taxon>
        <taxon>Bacillati</taxon>
        <taxon>Actinomycetota</taxon>
        <taxon>Actinomycetes</taxon>
        <taxon>Streptosporangiales</taxon>
        <taxon>Streptosporangiaceae</taxon>
        <taxon>Thermocatellispora</taxon>
    </lineage>
</organism>
<keyword evidence="4" id="KW-1185">Reference proteome</keyword>
<sequence length="159" mass="16830">MRAVVVCVLAGLVLTLGGAAYKLCGDLGAARAAAEDRRAAVRAAGVHGVNLLSISHTTVDRDIARLLGSSTGAVRRAYEQRSAEMKDTTVTDKVVQTGVLRSAGLVSIAGATAQVLVVADVVIRWEGSKTPPQERYYRWKMEVTKAGGAWLVSKVEPIQ</sequence>
<evidence type="ECO:0000256" key="2">
    <source>
        <dbReference type="ARBA" id="ARBA00023136"/>
    </source>
</evidence>
<accession>A0A840PM09</accession>
<comment type="subcellular location">
    <subcellularLocation>
        <location evidence="1">Membrane</location>
    </subcellularLocation>
</comment>
<protein>
    <submittedName>
        <fullName evidence="3">Mce-associated membrane protein</fullName>
    </submittedName>
</protein>
<proteinExistence type="predicted"/>
<dbReference type="GO" id="GO:0016020">
    <property type="term" value="C:membrane"/>
    <property type="evidence" value="ECO:0007669"/>
    <property type="project" value="UniProtKB-SubCell"/>
</dbReference>
<evidence type="ECO:0000256" key="1">
    <source>
        <dbReference type="ARBA" id="ARBA00004370"/>
    </source>
</evidence>
<dbReference type="Proteomes" id="UP000578449">
    <property type="component" value="Unassembled WGS sequence"/>
</dbReference>
<evidence type="ECO:0000313" key="4">
    <source>
        <dbReference type="Proteomes" id="UP000578449"/>
    </source>
</evidence>
<keyword evidence="2" id="KW-0472">Membrane</keyword>
<evidence type="ECO:0000313" key="3">
    <source>
        <dbReference type="EMBL" id="MBB5138680.1"/>
    </source>
</evidence>
<reference evidence="3 4" key="1">
    <citation type="submission" date="2020-08" db="EMBL/GenBank/DDBJ databases">
        <title>Genomic Encyclopedia of Type Strains, Phase IV (KMG-IV): sequencing the most valuable type-strain genomes for metagenomic binning, comparative biology and taxonomic classification.</title>
        <authorList>
            <person name="Goeker M."/>
        </authorList>
    </citation>
    <scope>NUCLEOTIDE SEQUENCE [LARGE SCALE GENOMIC DNA]</scope>
    <source>
        <strain evidence="3 4">DSM 45615</strain>
    </source>
</reference>
<dbReference type="RefSeq" id="WP_185055550.1">
    <property type="nucleotide sequence ID" value="NZ_BAABIX010000105.1"/>
</dbReference>
<dbReference type="EMBL" id="JACHGN010000025">
    <property type="protein sequence ID" value="MBB5138680.1"/>
    <property type="molecule type" value="Genomic_DNA"/>
</dbReference>
<dbReference type="AlphaFoldDB" id="A0A840PM09"/>
<dbReference type="PANTHER" id="PTHR37042">
    <property type="entry name" value="OUTER MEMBRANE PROTEIN RV1973"/>
    <property type="match status" value="1"/>
</dbReference>
<dbReference type="PANTHER" id="PTHR37042:SF4">
    <property type="entry name" value="OUTER MEMBRANE PROTEIN RV1973"/>
    <property type="match status" value="1"/>
</dbReference>
<comment type="caution">
    <text evidence="3">The sequence shown here is derived from an EMBL/GenBank/DDBJ whole genome shotgun (WGS) entry which is preliminary data.</text>
</comment>
<gene>
    <name evidence="3" type="ORF">HNP84_008438</name>
</gene>